<gene>
    <name evidence="3" type="ORF">AFUS01_LOCUS8701</name>
</gene>
<evidence type="ECO:0000313" key="3">
    <source>
        <dbReference type="EMBL" id="CAG7719374.1"/>
    </source>
</evidence>
<keyword evidence="4" id="KW-1185">Reference proteome</keyword>
<dbReference type="OrthoDB" id="8287350at2759"/>
<keyword evidence="2" id="KW-0812">Transmembrane</keyword>
<protein>
    <submittedName>
        <fullName evidence="3">Uncharacterized protein</fullName>
    </submittedName>
</protein>
<evidence type="ECO:0000313" key="4">
    <source>
        <dbReference type="Proteomes" id="UP000708208"/>
    </source>
</evidence>
<evidence type="ECO:0000256" key="2">
    <source>
        <dbReference type="SAM" id="Phobius"/>
    </source>
</evidence>
<evidence type="ECO:0000256" key="1">
    <source>
        <dbReference type="SAM" id="MobiDB-lite"/>
    </source>
</evidence>
<proteinExistence type="predicted"/>
<feature type="region of interest" description="Disordered" evidence="1">
    <location>
        <begin position="129"/>
        <end position="150"/>
    </location>
</feature>
<dbReference type="EMBL" id="CAJVCH010060856">
    <property type="protein sequence ID" value="CAG7719374.1"/>
    <property type="molecule type" value="Genomic_DNA"/>
</dbReference>
<name>A0A8J2P064_9HEXA</name>
<dbReference type="Proteomes" id="UP000708208">
    <property type="component" value="Unassembled WGS sequence"/>
</dbReference>
<sequence>MCDERRIVIIALTTTEIYFNPRCLTDLRFEPPQQSQLNHLVQALNNAAGKDFGLISPSVLYSGFEMHFQRTSTLVFLISFAIIVLHEVNSEGTEGKSQKDKDSLSVDSLNEKLELAGVKWKADESSTVLRPSSTHTAKMGQSETQSKTRGFDSEETFNVGELRNSALRYGKYVLEQALSMDFRDLFNPLHSMGKSSYGGAFYKKRSAEGANEEKPHHENAFIRWAVSLFSVEGESLAEFLRVYRVHVLYDLVFYFFKWLFFAYVALLIP</sequence>
<organism evidence="3 4">
    <name type="scientific">Allacma fusca</name>
    <dbReference type="NCBI Taxonomy" id="39272"/>
    <lineage>
        <taxon>Eukaryota</taxon>
        <taxon>Metazoa</taxon>
        <taxon>Ecdysozoa</taxon>
        <taxon>Arthropoda</taxon>
        <taxon>Hexapoda</taxon>
        <taxon>Collembola</taxon>
        <taxon>Symphypleona</taxon>
        <taxon>Sminthuridae</taxon>
        <taxon>Allacma</taxon>
    </lineage>
</organism>
<keyword evidence="2" id="KW-1133">Transmembrane helix</keyword>
<accession>A0A8J2P064</accession>
<feature type="transmembrane region" description="Helical" evidence="2">
    <location>
        <begin position="247"/>
        <end position="268"/>
    </location>
</feature>
<reference evidence="3" key="1">
    <citation type="submission" date="2021-06" db="EMBL/GenBank/DDBJ databases">
        <authorList>
            <person name="Hodson N. C."/>
            <person name="Mongue J. A."/>
            <person name="Jaron S. K."/>
        </authorList>
    </citation>
    <scope>NUCLEOTIDE SEQUENCE</scope>
</reference>
<dbReference type="AlphaFoldDB" id="A0A8J2P064"/>
<feature type="compositionally biased region" description="Polar residues" evidence="1">
    <location>
        <begin position="129"/>
        <end position="148"/>
    </location>
</feature>
<comment type="caution">
    <text evidence="3">The sequence shown here is derived from an EMBL/GenBank/DDBJ whole genome shotgun (WGS) entry which is preliminary data.</text>
</comment>
<keyword evidence="2" id="KW-0472">Membrane</keyword>